<feature type="transmembrane region" description="Helical" evidence="7">
    <location>
        <begin position="133"/>
        <end position="152"/>
    </location>
</feature>
<dbReference type="InterPro" id="IPR000515">
    <property type="entry name" value="MetI-like"/>
</dbReference>
<evidence type="ECO:0000313" key="9">
    <source>
        <dbReference type="Proteomes" id="UP000243416"/>
    </source>
</evidence>
<accession>A0A656Z9X3</accession>
<dbReference type="PANTHER" id="PTHR30151:SF0">
    <property type="entry name" value="ABC TRANSPORTER PERMEASE PROTEIN MJ0413-RELATED"/>
    <property type="match status" value="1"/>
</dbReference>
<name>A0A656Z9X3_9PROT</name>
<dbReference type="GO" id="GO:0005886">
    <property type="term" value="C:plasma membrane"/>
    <property type="evidence" value="ECO:0007669"/>
    <property type="project" value="UniProtKB-SubCell"/>
</dbReference>
<keyword evidence="2 7" id="KW-0813">Transport</keyword>
<dbReference type="InterPro" id="IPR035906">
    <property type="entry name" value="MetI-like_sf"/>
</dbReference>
<dbReference type="Proteomes" id="UP000243416">
    <property type="component" value="Unassembled WGS sequence"/>
</dbReference>
<proteinExistence type="inferred from homology"/>
<evidence type="ECO:0000256" key="6">
    <source>
        <dbReference type="ARBA" id="ARBA00023136"/>
    </source>
</evidence>
<evidence type="ECO:0000256" key="2">
    <source>
        <dbReference type="ARBA" id="ARBA00022448"/>
    </source>
</evidence>
<evidence type="ECO:0000256" key="7">
    <source>
        <dbReference type="RuleBase" id="RU363032"/>
    </source>
</evidence>
<dbReference type="CDD" id="cd06261">
    <property type="entry name" value="TM_PBP2"/>
    <property type="match status" value="1"/>
</dbReference>
<keyword evidence="5 7" id="KW-1133">Transmembrane helix</keyword>
<keyword evidence="9" id="KW-1185">Reference proteome</keyword>
<dbReference type="GO" id="GO:0055085">
    <property type="term" value="P:transmembrane transport"/>
    <property type="evidence" value="ECO:0007669"/>
    <property type="project" value="InterPro"/>
</dbReference>
<keyword evidence="6 7" id="KW-0472">Membrane</keyword>
<dbReference type="AlphaFoldDB" id="A0A656Z9X3"/>
<evidence type="ECO:0000256" key="3">
    <source>
        <dbReference type="ARBA" id="ARBA00022475"/>
    </source>
</evidence>
<dbReference type="PROSITE" id="PS50928">
    <property type="entry name" value="ABC_TM1"/>
    <property type="match status" value="1"/>
</dbReference>
<gene>
    <name evidence="8" type="ORF">ACY05_02190</name>
</gene>
<dbReference type="SUPFAM" id="SSF161098">
    <property type="entry name" value="MetI-like"/>
    <property type="match status" value="1"/>
</dbReference>
<evidence type="ECO:0000256" key="4">
    <source>
        <dbReference type="ARBA" id="ARBA00022692"/>
    </source>
</evidence>
<evidence type="ECO:0000256" key="1">
    <source>
        <dbReference type="ARBA" id="ARBA00004651"/>
    </source>
</evidence>
<feature type="transmembrane region" description="Helical" evidence="7">
    <location>
        <begin position="229"/>
        <end position="248"/>
    </location>
</feature>
<keyword evidence="3" id="KW-1003">Cell membrane</keyword>
<keyword evidence="4 7" id="KW-0812">Transmembrane</keyword>
<dbReference type="EMBL" id="LFZK01000001">
    <property type="protein sequence ID" value="KYC29355.1"/>
    <property type="molecule type" value="Genomic_DNA"/>
</dbReference>
<dbReference type="Pfam" id="PF00528">
    <property type="entry name" value="BPD_transp_1"/>
    <property type="match status" value="1"/>
</dbReference>
<feature type="transmembrane region" description="Helical" evidence="7">
    <location>
        <begin position="105"/>
        <end position="127"/>
    </location>
</feature>
<feature type="transmembrane region" description="Helical" evidence="7">
    <location>
        <begin position="177"/>
        <end position="198"/>
    </location>
</feature>
<feature type="transmembrane region" description="Helical" evidence="7">
    <location>
        <begin position="12"/>
        <end position="32"/>
    </location>
</feature>
<evidence type="ECO:0000313" key="8">
    <source>
        <dbReference type="EMBL" id="KYC29355.1"/>
    </source>
</evidence>
<dbReference type="OrthoDB" id="8138334at2"/>
<organism evidence="8 9">
    <name type="scientific">Sterolibacterium denitrificans</name>
    <dbReference type="NCBI Taxonomy" id="157592"/>
    <lineage>
        <taxon>Bacteria</taxon>
        <taxon>Pseudomonadati</taxon>
        <taxon>Pseudomonadota</taxon>
        <taxon>Betaproteobacteria</taxon>
        <taxon>Nitrosomonadales</taxon>
        <taxon>Sterolibacteriaceae</taxon>
        <taxon>Sterolibacterium</taxon>
    </lineage>
</organism>
<dbReference type="Gene3D" id="1.10.3720.10">
    <property type="entry name" value="MetI-like"/>
    <property type="match status" value="1"/>
</dbReference>
<dbReference type="RefSeq" id="WP_067170162.1">
    <property type="nucleotide sequence ID" value="NZ_LFZK01000001.1"/>
</dbReference>
<comment type="subcellular location">
    <subcellularLocation>
        <location evidence="1 7">Cell membrane</location>
        <topology evidence="1 7">Multi-pass membrane protein</topology>
    </subcellularLocation>
</comment>
<feature type="transmembrane region" description="Helical" evidence="7">
    <location>
        <begin position="74"/>
        <end position="98"/>
    </location>
</feature>
<reference evidence="8 9" key="1">
    <citation type="journal article" date="2016" name="ISME J.">
        <title>Integrated multi-omics analyses reveal the biochemical mechanisms and phylogenetic relevance of anaerobic androgen biodegradation in the environment.</title>
        <authorList>
            <person name="Yang F.C."/>
            <person name="Chen Y.L."/>
            <person name="Tang S.L."/>
            <person name="Yu C.P."/>
            <person name="Wang P.H."/>
            <person name="Ismail W."/>
            <person name="Wang C.H."/>
            <person name="Ding J.Y."/>
            <person name="Yang C.Y."/>
            <person name="Yang C.Y."/>
            <person name="Chiang Y.R."/>
        </authorList>
    </citation>
    <scope>NUCLEOTIDE SEQUENCE [LARGE SCALE GENOMIC DNA]</scope>
    <source>
        <strain evidence="8 9">DSM 13999</strain>
    </source>
</reference>
<comment type="similarity">
    <text evidence="7">Belongs to the binding-protein-dependent transport system permease family.</text>
</comment>
<evidence type="ECO:0000256" key="5">
    <source>
        <dbReference type="ARBA" id="ARBA00022989"/>
    </source>
</evidence>
<sequence>MKLLRAWFIGIPRYLWSGWGAIASLFLLMALWEGTSSLYGELILPDPLTVWHAFQTLLENGQAGAELLITARRALLGLGLAILAGSLLGMLAGISLTASMVSRPLVTALLGTPPIAWLVLAMLWFGASDGTPVFTVFIACFPVIFIGALQGTRTLDGQLREMATVFRLPARMKLFDLYLPHVISYLFPAWITALGTSWKVVVMAELFASADGVGAALAVSRSQLDTATTLAWIAAVVLTLLAIEYLLLEPIKRELERWRQPDRQAGA</sequence>
<protein>
    <submittedName>
        <fullName evidence="8">ABC transporter permease</fullName>
    </submittedName>
</protein>
<comment type="caution">
    <text evidence="8">The sequence shown here is derived from an EMBL/GenBank/DDBJ whole genome shotgun (WGS) entry which is preliminary data.</text>
</comment>
<dbReference type="PANTHER" id="PTHR30151">
    <property type="entry name" value="ALKANE SULFONATE ABC TRANSPORTER-RELATED, MEMBRANE SUBUNIT"/>
    <property type="match status" value="1"/>
</dbReference>